<gene>
    <name evidence="1" type="ORF">OTU49_010853</name>
</gene>
<reference evidence="1 2" key="1">
    <citation type="journal article" date="2024" name="BMC Genomics">
        <title>Genome assembly of redclaw crayfish (Cherax quadricarinatus) provides insights into its immune adaptation and hypoxia tolerance.</title>
        <authorList>
            <person name="Liu Z."/>
            <person name="Zheng J."/>
            <person name="Li H."/>
            <person name="Fang K."/>
            <person name="Wang S."/>
            <person name="He J."/>
            <person name="Zhou D."/>
            <person name="Weng S."/>
            <person name="Chi M."/>
            <person name="Gu Z."/>
            <person name="He J."/>
            <person name="Li F."/>
            <person name="Wang M."/>
        </authorList>
    </citation>
    <scope>NUCLEOTIDE SEQUENCE [LARGE SCALE GENOMIC DNA]</scope>
    <source>
        <strain evidence="1">ZL_2023a</strain>
    </source>
</reference>
<protein>
    <submittedName>
        <fullName evidence="1">Uncharacterized protein</fullName>
    </submittedName>
</protein>
<evidence type="ECO:0000313" key="1">
    <source>
        <dbReference type="EMBL" id="KAK8725436.1"/>
    </source>
</evidence>
<feature type="non-terminal residue" evidence="1">
    <location>
        <position position="1"/>
    </location>
</feature>
<dbReference type="Proteomes" id="UP001445076">
    <property type="component" value="Unassembled WGS sequence"/>
</dbReference>
<organism evidence="1 2">
    <name type="scientific">Cherax quadricarinatus</name>
    <name type="common">Australian red claw crayfish</name>
    <dbReference type="NCBI Taxonomy" id="27406"/>
    <lineage>
        <taxon>Eukaryota</taxon>
        <taxon>Metazoa</taxon>
        <taxon>Ecdysozoa</taxon>
        <taxon>Arthropoda</taxon>
        <taxon>Crustacea</taxon>
        <taxon>Multicrustacea</taxon>
        <taxon>Malacostraca</taxon>
        <taxon>Eumalacostraca</taxon>
        <taxon>Eucarida</taxon>
        <taxon>Decapoda</taxon>
        <taxon>Pleocyemata</taxon>
        <taxon>Astacidea</taxon>
        <taxon>Parastacoidea</taxon>
        <taxon>Parastacidae</taxon>
        <taxon>Cherax</taxon>
    </lineage>
</organism>
<dbReference type="AlphaFoldDB" id="A0AAW0WEH7"/>
<dbReference type="EMBL" id="JARKIK010000083">
    <property type="protein sequence ID" value="KAK8725436.1"/>
    <property type="molecule type" value="Genomic_DNA"/>
</dbReference>
<name>A0AAW0WEH7_CHEQU</name>
<keyword evidence="2" id="KW-1185">Reference proteome</keyword>
<proteinExistence type="predicted"/>
<accession>A0AAW0WEH7</accession>
<evidence type="ECO:0000313" key="2">
    <source>
        <dbReference type="Proteomes" id="UP001445076"/>
    </source>
</evidence>
<sequence length="156" mass="17468">ASPKHTLLAAPPPPNVNFYKSNGHCQAASGHTRSTFYNTSTRDRKTVGVLLQVKVRSLLMEWNRASQKSLAQEGEMVSMVPLSVPVSLQHKHGTPTPSPMVSRVFSRRPPMETHLEENDESSGYSSSHAHSFRSYHDMTCTEHPLRGHVWDNHHSC</sequence>
<comment type="caution">
    <text evidence="1">The sequence shown here is derived from an EMBL/GenBank/DDBJ whole genome shotgun (WGS) entry which is preliminary data.</text>
</comment>